<dbReference type="AlphaFoldDB" id="A0A2G9YKU6"/>
<evidence type="ECO:0000313" key="1">
    <source>
        <dbReference type="EMBL" id="PIP19333.1"/>
    </source>
</evidence>
<protein>
    <submittedName>
        <fullName evidence="1">Uncharacterized protein</fullName>
    </submittedName>
</protein>
<name>A0A2G9YKU6_9BACT</name>
<accession>A0A2G9YKU6</accession>
<proteinExistence type="predicted"/>
<gene>
    <name evidence="1" type="ORF">COX41_03440</name>
</gene>
<dbReference type="EMBL" id="PCRK01000083">
    <property type="protein sequence ID" value="PIP19333.1"/>
    <property type="molecule type" value="Genomic_DNA"/>
</dbReference>
<comment type="caution">
    <text evidence="1">The sequence shown here is derived from an EMBL/GenBank/DDBJ whole genome shotgun (WGS) entry which is preliminary data.</text>
</comment>
<evidence type="ECO:0000313" key="2">
    <source>
        <dbReference type="Proteomes" id="UP000231292"/>
    </source>
</evidence>
<dbReference type="Proteomes" id="UP000231292">
    <property type="component" value="Unassembled WGS sequence"/>
</dbReference>
<organism evidence="1 2">
    <name type="scientific">Candidatus Sherwoodlollariibacterium unditelluris</name>
    <dbReference type="NCBI Taxonomy" id="1974757"/>
    <lineage>
        <taxon>Bacteria</taxon>
        <taxon>Pseudomonadati</taxon>
        <taxon>Candidatus Omnitrophota</taxon>
        <taxon>Candidatus Sherwoodlollariibacterium</taxon>
    </lineage>
</organism>
<sequence length="91" mass="10193">MSELINKLILKKLAGRCEFFQFDYANYFANCFLSMFITPKHLKLAACGGLIGGFFNNLLEGYRTPLPIKITQNPPIQKPLKQGGARKASLL</sequence>
<reference evidence="1 2" key="1">
    <citation type="submission" date="2017-09" db="EMBL/GenBank/DDBJ databases">
        <title>Depth-based differentiation of microbial function through sediment-hosted aquifers and enrichment of novel symbionts in the deep terrestrial subsurface.</title>
        <authorList>
            <person name="Probst A.J."/>
            <person name="Ladd B."/>
            <person name="Jarett J.K."/>
            <person name="Geller-Mcgrath D.E."/>
            <person name="Sieber C.M."/>
            <person name="Emerson J.B."/>
            <person name="Anantharaman K."/>
            <person name="Thomas B.C."/>
            <person name="Malmstrom R."/>
            <person name="Stieglmeier M."/>
            <person name="Klingl A."/>
            <person name="Woyke T."/>
            <person name="Ryan C.M."/>
            <person name="Banfield J.F."/>
        </authorList>
    </citation>
    <scope>NUCLEOTIDE SEQUENCE [LARGE SCALE GENOMIC DNA]</scope>
    <source>
        <strain evidence="1">CG23_combo_of_CG06-09_8_20_14_all_41_10</strain>
    </source>
</reference>